<keyword evidence="1" id="KW-0479">Metal-binding</keyword>
<dbReference type="InterPro" id="IPR006823">
    <property type="entry name" value="Ceramidase_alk"/>
</dbReference>
<name>A0AAN6JHT2_9BASI</name>
<organism evidence="6 7">
    <name type="scientific">Tilletia horrida</name>
    <dbReference type="NCBI Taxonomy" id="155126"/>
    <lineage>
        <taxon>Eukaryota</taxon>
        <taxon>Fungi</taxon>
        <taxon>Dikarya</taxon>
        <taxon>Basidiomycota</taxon>
        <taxon>Ustilaginomycotina</taxon>
        <taxon>Exobasidiomycetes</taxon>
        <taxon>Tilletiales</taxon>
        <taxon>Tilletiaceae</taxon>
        <taxon>Tilletia</taxon>
    </lineage>
</organism>
<keyword evidence="1" id="KW-0862">Zinc</keyword>
<feature type="region of interest" description="Disordered" evidence="3">
    <location>
        <begin position="38"/>
        <end position="62"/>
    </location>
</feature>
<dbReference type="GO" id="GO:0046514">
    <property type="term" value="P:ceramide catabolic process"/>
    <property type="evidence" value="ECO:0007669"/>
    <property type="project" value="InterPro"/>
</dbReference>
<feature type="non-terminal residue" evidence="6">
    <location>
        <position position="326"/>
    </location>
</feature>
<dbReference type="EMBL" id="JAPDMQ010000525">
    <property type="protein sequence ID" value="KAK0523282.1"/>
    <property type="molecule type" value="Genomic_DNA"/>
</dbReference>
<dbReference type="PANTHER" id="PTHR12670">
    <property type="entry name" value="CERAMIDASE"/>
    <property type="match status" value="1"/>
</dbReference>
<dbReference type="GO" id="GO:0016020">
    <property type="term" value="C:membrane"/>
    <property type="evidence" value="ECO:0007669"/>
    <property type="project" value="GOC"/>
</dbReference>
<feature type="transmembrane region" description="Helical" evidence="4">
    <location>
        <begin position="72"/>
        <end position="94"/>
    </location>
</feature>
<dbReference type="Pfam" id="PF04734">
    <property type="entry name" value="Ceramidase_alk"/>
    <property type="match status" value="2"/>
</dbReference>
<evidence type="ECO:0000259" key="5">
    <source>
        <dbReference type="Pfam" id="PF04734"/>
    </source>
</evidence>
<dbReference type="Proteomes" id="UP001176521">
    <property type="component" value="Unassembled WGS sequence"/>
</dbReference>
<dbReference type="GO" id="GO:0046512">
    <property type="term" value="P:sphingosine biosynthetic process"/>
    <property type="evidence" value="ECO:0007669"/>
    <property type="project" value="TreeGrafter"/>
</dbReference>
<proteinExistence type="inferred from homology"/>
<comment type="cofactor">
    <cofactor evidence="1">
        <name>Zn(2+)</name>
        <dbReference type="ChEBI" id="CHEBI:29105"/>
    </cofactor>
    <text evidence="1">Binds 1 zinc ion per subunit.</text>
</comment>
<dbReference type="GO" id="GO:0042759">
    <property type="term" value="P:long-chain fatty acid biosynthetic process"/>
    <property type="evidence" value="ECO:0007669"/>
    <property type="project" value="TreeGrafter"/>
</dbReference>
<dbReference type="GO" id="GO:0005576">
    <property type="term" value="C:extracellular region"/>
    <property type="evidence" value="ECO:0007669"/>
    <property type="project" value="TreeGrafter"/>
</dbReference>
<feature type="domain" description="Neutral/alkaline non-lysosomal ceramidase N-terminal" evidence="5">
    <location>
        <begin position="232"/>
        <end position="322"/>
    </location>
</feature>
<reference evidence="6" key="1">
    <citation type="journal article" date="2023" name="PhytoFront">
        <title>Draft Genome Resources of Seven Strains of Tilletia horrida, Causal Agent of Kernel Smut of Rice.</title>
        <authorList>
            <person name="Khanal S."/>
            <person name="Antony Babu S."/>
            <person name="Zhou X.G."/>
        </authorList>
    </citation>
    <scope>NUCLEOTIDE SEQUENCE</scope>
    <source>
        <strain evidence="6">TX3</strain>
    </source>
</reference>
<keyword evidence="4" id="KW-0812">Transmembrane</keyword>
<dbReference type="EC" id="3.5.1.23" evidence="2"/>
<evidence type="ECO:0000313" key="7">
    <source>
        <dbReference type="Proteomes" id="UP001176521"/>
    </source>
</evidence>
<keyword evidence="2" id="KW-0746">Sphingolipid metabolism</keyword>
<keyword evidence="4" id="KW-1133">Transmembrane helix</keyword>
<dbReference type="GO" id="GO:0017040">
    <property type="term" value="F:N-acylsphingosine amidohydrolase activity"/>
    <property type="evidence" value="ECO:0007669"/>
    <property type="project" value="UniProtKB-UniRule"/>
</dbReference>
<dbReference type="PANTHER" id="PTHR12670:SF1">
    <property type="entry name" value="NEUTRAL CERAMIDASE"/>
    <property type="match status" value="1"/>
</dbReference>
<comment type="caution">
    <text evidence="6">The sequence shown here is derived from an EMBL/GenBank/DDBJ whole genome shotgun (WGS) entry which is preliminary data.</text>
</comment>
<comment type="catalytic activity">
    <reaction evidence="2">
        <text>an N-acylsphing-4-enine + H2O = sphing-4-enine + a fatty acid</text>
        <dbReference type="Rhea" id="RHEA:20856"/>
        <dbReference type="ChEBI" id="CHEBI:15377"/>
        <dbReference type="ChEBI" id="CHEBI:28868"/>
        <dbReference type="ChEBI" id="CHEBI:52639"/>
        <dbReference type="ChEBI" id="CHEBI:57756"/>
        <dbReference type="EC" id="3.5.1.23"/>
    </reaction>
</comment>
<evidence type="ECO:0000313" key="6">
    <source>
        <dbReference type="EMBL" id="KAK0523282.1"/>
    </source>
</evidence>
<evidence type="ECO:0000256" key="1">
    <source>
        <dbReference type="PIRSR" id="PIRSR606823-2"/>
    </source>
</evidence>
<dbReference type="InterPro" id="IPR031329">
    <property type="entry name" value="NEUT/ALK_ceramidase_N"/>
</dbReference>
<evidence type="ECO:0000256" key="4">
    <source>
        <dbReference type="SAM" id="Phobius"/>
    </source>
</evidence>
<keyword evidence="7" id="KW-1185">Reference proteome</keyword>
<evidence type="ECO:0000256" key="3">
    <source>
        <dbReference type="SAM" id="MobiDB-lite"/>
    </source>
</evidence>
<keyword evidence="2" id="KW-0443">Lipid metabolism</keyword>
<evidence type="ECO:0000256" key="2">
    <source>
        <dbReference type="RuleBase" id="RU366019"/>
    </source>
</evidence>
<feature type="binding site" evidence="1">
    <location>
        <position position="277"/>
    </location>
    <ligand>
        <name>Zn(2+)</name>
        <dbReference type="ChEBI" id="CHEBI:29105"/>
    </ligand>
</feature>
<keyword evidence="2" id="KW-0378">Hydrolase</keyword>
<dbReference type="AlphaFoldDB" id="A0AAN6JHT2"/>
<dbReference type="GO" id="GO:0046872">
    <property type="term" value="F:metal ion binding"/>
    <property type="evidence" value="ECO:0007669"/>
    <property type="project" value="UniProtKB-KW"/>
</dbReference>
<keyword evidence="4" id="KW-0472">Membrane</keyword>
<protein>
    <recommendedName>
        <fullName evidence="2">Neutral ceramidase</fullName>
        <ecNumber evidence="2">3.5.1.23</ecNumber>
    </recommendedName>
</protein>
<comment type="similarity">
    <text evidence="2">Belongs to the neutral ceramidase family.</text>
</comment>
<accession>A0AAN6JHT2</accession>
<gene>
    <name evidence="6" type="ORF">OC842_006199</name>
</gene>
<sequence length="326" mass="34828">MPAHDSHSAAHAHDAQLDLDAGEEERLLQLSAAEKDGAACIDEEDEEDKARSSRLLPRQRQRQRQQWRRLSAALRALLLISLLVPTALFTWLAVQHGCSGSASTSAASTSSLQQHSPYTFSGAVASFWDWFGPNEHGHDATLLAAASTGHSNNQSVVFGLGIGDVTGPITGVGMMGYASLPQVNTGLHLRERSRAYIVGSISSTAPAPEEASALLRQAQDDEGNDIDPVDGDAARWIFVISDICMGDTAIRRAVVDQIRESYPGLYGERNFAFVGTHSHSGVGGYVNALAPSVTIGGIVTQAFDAIVNGTVRAIVNAHNDYEARRT</sequence>
<feature type="domain" description="Neutral/alkaline non-lysosomal ceramidase N-terminal" evidence="5">
    <location>
        <begin position="158"/>
        <end position="201"/>
    </location>
</feature>